<dbReference type="InterPro" id="IPR036365">
    <property type="entry name" value="PGBD-like_sf"/>
</dbReference>
<dbReference type="Proteomes" id="UP000192726">
    <property type="component" value="Chromosome"/>
</dbReference>
<dbReference type="Pfam" id="PF01464">
    <property type="entry name" value="SLT"/>
    <property type="match status" value="1"/>
</dbReference>
<evidence type="ECO:0000259" key="2">
    <source>
        <dbReference type="Pfam" id="PF01471"/>
    </source>
</evidence>
<dbReference type="InterPro" id="IPR036366">
    <property type="entry name" value="PGBDSf"/>
</dbReference>
<protein>
    <submittedName>
        <fullName evidence="3">Uncharacterized protein</fullName>
    </submittedName>
</protein>
<evidence type="ECO:0000313" key="3">
    <source>
        <dbReference type="EMBL" id="ARF53913.1"/>
    </source>
</evidence>
<dbReference type="InterPro" id="IPR002477">
    <property type="entry name" value="Peptidoglycan-bd-like"/>
</dbReference>
<evidence type="ECO:0000313" key="4">
    <source>
        <dbReference type="Proteomes" id="UP000192726"/>
    </source>
</evidence>
<reference evidence="3 4" key="1">
    <citation type="submission" date="2017-04" db="EMBL/GenBank/DDBJ databases">
        <title>Complete Genome Sequence of Streptomyces gilvosporeus F607, a Capable Producer of Natamycin.</title>
        <authorList>
            <person name="Zong G."/>
            <person name="Zhong C."/>
            <person name="Fu J."/>
            <person name="Qin R."/>
            <person name="Cao G."/>
        </authorList>
    </citation>
    <scope>NUCLEOTIDE SEQUENCE [LARGE SCALE GENOMIC DNA]</scope>
    <source>
        <strain evidence="3 4">F607</strain>
    </source>
</reference>
<dbReference type="Gene3D" id="1.10.530.10">
    <property type="match status" value="1"/>
</dbReference>
<feature type="domain" description="Transglycosylase SLT" evidence="1">
    <location>
        <begin position="135"/>
        <end position="216"/>
    </location>
</feature>
<evidence type="ECO:0000259" key="1">
    <source>
        <dbReference type="Pfam" id="PF01464"/>
    </source>
</evidence>
<gene>
    <name evidence="3" type="ORF">B1H19_06710</name>
</gene>
<proteinExistence type="predicted"/>
<dbReference type="EMBL" id="CP020569">
    <property type="protein sequence ID" value="ARF53913.1"/>
    <property type="molecule type" value="Genomic_DNA"/>
</dbReference>
<dbReference type="STRING" id="553510.B1H19_06710"/>
<keyword evidence="4" id="KW-1185">Reference proteome</keyword>
<sequence>MVTLFNVRFGKQNGDVKTLQEALIATHFTLPKGATGTFDDQTRSAYADWQKSLGFHGPDADGFPGCDSLTKLGHKAGFAVDCRNPGAISVNSVSFAKNHGIAQNIDTAREFAQQACTLTGAPSTWVTGVGNDANILTLILRESSYNPNAVNKTDDNAHGPLQSDGAPFNCSRGYAQVIAPTFAEFHQADTSDQIYDPVANIAAAFNYIWSRYGDISRVQQANPHLKPHGF</sequence>
<dbReference type="Gene3D" id="1.10.101.10">
    <property type="entry name" value="PGBD-like superfamily/PGBD"/>
    <property type="match status" value="1"/>
</dbReference>
<dbReference type="SUPFAM" id="SSF53955">
    <property type="entry name" value="Lysozyme-like"/>
    <property type="match status" value="1"/>
</dbReference>
<dbReference type="SUPFAM" id="SSF47090">
    <property type="entry name" value="PGBD-like"/>
    <property type="match status" value="1"/>
</dbReference>
<feature type="domain" description="Peptidoglycan binding-like" evidence="2">
    <location>
        <begin position="13"/>
        <end position="63"/>
    </location>
</feature>
<dbReference type="InterPro" id="IPR008258">
    <property type="entry name" value="Transglycosylase_SLT_dom_1"/>
</dbReference>
<organism evidence="3 4">
    <name type="scientific">Streptomyces gilvosporeus</name>
    <dbReference type="NCBI Taxonomy" id="553510"/>
    <lineage>
        <taxon>Bacteria</taxon>
        <taxon>Bacillati</taxon>
        <taxon>Actinomycetota</taxon>
        <taxon>Actinomycetes</taxon>
        <taxon>Kitasatosporales</taxon>
        <taxon>Streptomycetaceae</taxon>
        <taxon>Streptomyces</taxon>
    </lineage>
</organism>
<accession>A0A1V0TLY8</accession>
<dbReference type="Pfam" id="PF01471">
    <property type="entry name" value="PG_binding_1"/>
    <property type="match status" value="1"/>
</dbReference>
<dbReference type="KEGG" id="sgv:B1H19_06710"/>
<name>A0A1V0TLY8_9ACTN</name>
<dbReference type="AlphaFoldDB" id="A0A1V0TLY8"/>
<dbReference type="InterPro" id="IPR023346">
    <property type="entry name" value="Lysozyme-like_dom_sf"/>
</dbReference>